<name>A0A9X0DL78_9HELO</name>
<organism evidence="2 3">
    <name type="scientific">Sclerotinia nivalis</name>
    <dbReference type="NCBI Taxonomy" id="352851"/>
    <lineage>
        <taxon>Eukaryota</taxon>
        <taxon>Fungi</taxon>
        <taxon>Dikarya</taxon>
        <taxon>Ascomycota</taxon>
        <taxon>Pezizomycotina</taxon>
        <taxon>Leotiomycetes</taxon>
        <taxon>Helotiales</taxon>
        <taxon>Sclerotiniaceae</taxon>
        <taxon>Sclerotinia</taxon>
    </lineage>
</organism>
<feature type="transmembrane region" description="Helical" evidence="1">
    <location>
        <begin position="46"/>
        <end position="65"/>
    </location>
</feature>
<evidence type="ECO:0000256" key="1">
    <source>
        <dbReference type="SAM" id="Phobius"/>
    </source>
</evidence>
<keyword evidence="1" id="KW-0812">Transmembrane</keyword>
<dbReference type="EMBL" id="JAPEIS010000006">
    <property type="protein sequence ID" value="KAJ8065687.1"/>
    <property type="molecule type" value="Genomic_DNA"/>
</dbReference>
<dbReference type="Proteomes" id="UP001152300">
    <property type="component" value="Unassembled WGS sequence"/>
</dbReference>
<gene>
    <name evidence="2" type="ORF">OCU04_006358</name>
</gene>
<keyword evidence="1" id="KW-0472">Membrane</keyword>
<reference evidence="2" key="1">
    <citation type="submission" date="2022-11" db="EMBL/GenBank/DDBJ databases">
        <title>Genome Resource of Sclerotinia nivalis Strain SnTB1, a Plant Pathogen Isolated from American Ginseng.</title>
        <authorList>
            <person name="Fan S."/>
        </authorList>
    </citation>
    <scope>NUCLEOTIDE SEQUENCE</scope>
    <source>
        <strain evidence="2">SnTB1</strain>
    </source>
</reference>
<keyword evidence="1" id="KW-1133">Transmembrane helix</keyword>
<proteinExistence type="predicted"/>
<evidence type="ECO:0000313" key="3">
    <source>
        <dbReference type="Proteomes" id="UP001152300"/>
    </source>
</evidence>
<accession>A0A9X0DL78</accession>
<comment type="caution">
    <text evidence="2">The sequence shown here is derived from an EMBL/GenBank/DDBJ whole genome shotgun (WGS) entry which is preliminary data.</text>
</comment>
<protein>
    <submittedName>
        <fullName evidence="2">Uncharacterized protein</fullName>
    </submittedName>
</protein>
<evidence type="ECO:0000313" key="2">
    <source>
        <dbReference type="EMBL" id="KAJ8065687.1"/>
    </source>
</evidence>
<sequence length="122" mass="13937">MYPIISYFKSIPISQSQRKPKKETSGYPINQIQSNPLMSARSALHIEKSILCFVLFVIYLILYIIHEFSLRPIPSLLVCNAKQLSPWCSSIIIIIIQDTSYIINLCIVEFGSSHSKTDHPRP</sequence>
<dbReference type="AlphaFoldDB" id="A0A9X0DL78"/>
<keyword evidence="3" id="KW-1185">Reference proteome</keyword>